<name>A0ABP9NYM7_9PSEU</name>
<sequence>MLRANRRVLRPGGRIAFYTIAVAPGLRAEDHRRAVCFGPPAVRTRSDYLSLLRSAGFAELDEVDVTADYLDTARRWLRHGQEFEAGLAALETPGAFADKLARRREAIAVIEAGHLRRSLLLATRPNPRGRS</sequence>
<dbReference type="InterPro" id="IPR029063">
    <property type="entry name" value="SAM-dependent_MTases_sf"/>
</dbReference>
<dbReference type="EMBL" id="BAABJO010000035">
    <property type="protein sequence ID" value="GAA5136790.1"/>
    <property type="molecule type" value="Genomic_DNA"/>
</dbReference>
<evidence type="ECO:0000313" key="1">
    <source>
        <dbReference type="EMBL" id="GAA5136790.1"/>
    </source>
</evidence>
<keyword evidence="2" id="KW-1185">Reference proteome</keyword>
<comment type="caution">
    <text evidence="1">The sequence shown here is derived from an EMBL/GenBank/DDBJ whole genome shotgun (WGS) entry which is preliminary data.</text>
</comment>
<dbReference type="Proteomes" id="UP001500804">
    <property type="component" value="Unassembled WGS sequence"/>
</dbReference>
<evidence type="ECO:0000313" key="2">
    <source>
        <dbReference type="Proteomes" id="UP001500804"/>
    </source>
</evidence>
<accession>A0ABP9NYM7</accession>
<gene>
    <name evidence="1" type="ORF">GCM10023320_68490</name>
</gene>
<protein>
    <recommendedName>
        <fullName evidence="3">Methyltransferase family protein</fullName>
    </recommendedName>
</protein>
<dbReference type="SUPFAM" id="SSF53335">
    <property type="entry name" value="S-adenosyl-L-methionine-dependent methyltransferases"/>
    <property type="match status" value="1"/>
</dbReference>
<evidence type="ECO:0008006" key="3">
    <source>
        <dbReference type="Google" id="ProtNLM"/>
    </source>
</evidence>
<organism evidence="1 2">
    <name type="scientific">Pseudonocardia adelaidensis</name>
    <dbReference type="NCBI Taxonomy" id="648754"/>
    <lineage>
        <taxon>Bacteria</taxon>
        <taxon>Bacillati</taxon>
        <taxon>Actinomycetota</taxon>
        <taxon>Actinomycetes</taxon>
        <taxon>Pseudonocardiales</taxon>
        <taxon>Pseudonocardiaceae</taxon>
        <taxon>Pseudonocardia</taxon>
    </lineage>
</organism>
<reference evidence="2" key="1">
    <citation type="journal article" date="2019" name="Int. J. Syst. Evol. Microbiol.">
        <title>The Global Catalogue of Microorganisms (GCM) 10K type strain sequencing project: providing services to taxonomists for standard genome sequencing and annotation.</title>
        <authorList>
            <consortium name="The Broad Institute Genomics Platform"/>
            <consortium name="The Broad Institute Genome Sequencing Center for Infectious Disease"/>
            <person name="Wu L."/>
            <person name="Ma J."/>
        </authorList>
    </citation>
    <scope>NUCLEOTIDE SEQUENCE [LARGE SCALE GENOMIC DNA]</scope>
    <source>
        <strain evidence="2">JCM 18302</strain>
    </source>
</reference>
<proteinExistence type="predicted"/>
<dbReference type="Gene3D" id="3.40.50.150">
    <property type="entry name" value="Vaccinia Virus protein VP39"/>
    <property type="match status" value="1"/>
</dbReference>